<dbReference type="InterPro" id="IPR011608">
    <property type="entry name" value="PRD"/>
</dbReference>
<dbReference type="InterPro" id="IPR036662">
    <property type="entry name" value="PTS_EIIA_man-typ_sf"/>
</dbReference>
<dbReference type="PANTHER" id="PTHR32071:SF38">
    <property type="entry name" value="PSP OPERON TRANSCRIPTIONAL ACTIVATOR"/>
    <property type="match status" value="1"/>
</dbReference>
<dbReference type="RefSeq" id="WP_186859479.1">
    <property type="nucleotide sequence ID" value="NZ_JACOOO010000006.1"/>
</dbReference>
<dbReference type="PROSITE" id="PS50045">
    <property type="entry name" value="SIGMA54_INTERACT_4"/>
    <property type="match status" value="1"/>
</dbReference>
<name>A0ABR7DB02_9CLOT</name>
<dbReference type="InterPro" id="IPR036095">
    <property type="entry name" value="PTS_EIIB-like_sf"/>
</dbReference>
<reference evidence="7 8" key="1">
    <citation type="submission" date="2020-08" db="EMBL/GenBank/DDBJ databases">
        <title>Genome public.</title>
        <authorList>
            <person name="Liu C."/>
            <person name="Sun Q."/>
        </authorList>
    </citation>
    <scope>NUCLEOTIDE SEQUENCE [LARGE SCALE GENOMIC DNA]</scope>
    <source>
        <strain evidence="7 8">NSJ-6</strain>
    </source>
</reference>
<dbReference type="PROSITE" id="PS00676">
    <property type="entry name" value="SIGMA54_INTERACT_2"/>
    <property type="match status" value="1"/>
</dbReference>
<evidence type="ECO:0000259" key="4">
    <source>
        <dbReference type="PROSITE" id="PS50045"/>
    </source>
</evidence>
<keyword evidence="1" id="KW-0808">Transferase</keyword>
<dbReference type="Gene3D" id="3.40.50.510">
    <property type="entry name" value="Phosphotransferase system, mannose-type IIA component"/>
    <property type="match status" value="1"/>
</dbReference>
<dbReference type="PANTHER" id="PTHR32071">
    <property type="entry name" value="TRANSCRIPTIONAL REGULATORY PROTEIN"/>
    <property type="match status" value="1"/>
</dbReference>
<protein>
    <submittedName>
        <fullName evidence="7">Sigma 54-interacting transcriptional regulator</fullName>
    </submittedName>
</protein>
<evidence type="ECO:0000259" key="5">
    <source>
        <dbReference type="PROSITE" id="PS51096"/>
    </source>
</evidence>
<dbReference type="InterPro" id="IPR004701">
    <property type="entry name" value="PTS_EIIA_man-typ"/>
</dbReference>
<evidence type="ECO:0000313" key="7">
    <source>
        <dbReference type="EMBL" id="MBC5628325.1"/>
    </source>
</evidence>
<dbReference type="Gene3D" id="3.40.50.300">
    <property type="entry name" value="P-loop containing nucleotide triphosphate hydrolases"/>
    <property type="match status" value="1"/>
</dbReference>
<dbReference type="Pfam" id="PF00874">
    <property type="entry name" value="PRD"/>
    <property type="match status" value="2"/>
</dbReference>
<dbReference type="EMBL" id="JACOOO010000006">
    <property type="protein sequence ID" value="MBC5628325.1"/>
    <property type="molecule type" value="Genomic_DNA"/>
</dbReference>
<dbReference type="Gene3D" id="3.40.50.2300">
    <property type="match status" value="1"/>
</dbReference>
<dbReference type="Proteomes" id="UP000596929">
    <property type="component" value="Unassembled WGS sequence"/>
</dbReference>
<dbReference type="SUPFAM" id="SSF53062">
    <property type="entry name" value="PTS system fructose IIA component-like"/>
    <property type="match status" value="1"/>
</dbReference>
<dbReference type="Pfam" id="PF00158">
    <property type="entry name" value="Sigma54_activat"/>
    <property type="match status" value="1"/>
</dbReference>
<dbReference type="CDD" id="cd00009">
    <property type="entry name" value="AAA"/>
    <property type="match status" value="1"/>
</dbReference>
<dbReference type="Pfam" id="PF03610">
    <property type="entry name" value="EIIA-man"/>
    <property type="match status" value="1"/>
</dbReference>
<dbReference type="PROSITE" id="PS51096">
    <property type="entry name" value="PTS_EIIA_TYPE_4"/>
    <property type="match status" value="1"/>
</dbReference>
<dbReference type="InterPro" id="IPR025943">
    <property type="entry name" value="Sigma_54_int_dom_ATP-bd_2"/>
</dbReference>
<dbReference type="PROSITE" id="PS51372">
    <property type="entry name" value="PRD_2"/>
    <property type="match status" value="2"/>
</dbReference>
<dbReference type="SUPFAM" id="SSF63520">
    <property type="entry name" value="PTS-regulatory domain, PRD"/>
    <property type="match status" value="2"/>
</dbReference>
<dbReference type="InterPro" id="IPR027417">
    <property type="entry name" value="P-loop_NTPase"/>
</dbReference>
<feature type="domain" description="Sigma-54 factor interaction" evidence="4">
    <location>
        <begin position="104"/>
        <end position="338"/>
    </location>
</feature>
<dbReference type="InterPro" id="IPR003593">
    <property type="entry name" value="AAA+_ATPase"/>
</dbReference>
<dbReference type="SMART" id="SM00382">
    <property type="entry name" value="AAA"/>
    <property type="match status" value="1"/>
</dbReference>
<organism evidence="7 8">
    <name type="scientific">Clostridium hominis</name>
    <dbReference type="NCBI Taxonomy" id="2763036"/>
    <lineage>
        <taxon>Bacteria</taxon>
        <taxon>Bacillati</taxon>
        <taxon>Bacillota</taxon>
        <taxon>Clostridia</taxon>
        <taxon>Eubacteriales</taxon>
        <taxon>Clostridiaceae</taxon>
        <taxon>Clostridium</taxon>
    </lineage>
</organism>
<feature type="domain" description="PRD" evidence="6">
    <location>
        <begin position="430"/>
        <end position="542"/>
    </location>
</feature>
<dbReference type="SUPFAM" id="SSF52794">
    <property type="entry name" value="PTS system IIB component-like"/>
    <property type="match status" value="1"/>
</dbReference>
<comment type="caution">
    <text evidence="7">The sequence shown here is derived from an EMBL/GenBank/DDBJ whole genome shotgun (WGS) entry which is preliminary data.</text>
</comment>
<dbReference type="InterPro" id="IPR036634">
    <property type="entry name" value="PRD_sf"/>
</dbReference>
<sequence length="898" mass="103229">MKGKVLELLKLRSNDISIEELNEFTATSISEELFISRNLASQYLNEYVLERKVIKITGRPVYFFEKSVVEKKYNVTLRKDTLTLNEFLEVIMPKKDETKDFNKLIGFDGSLSYNVEQCKAAITYPPHGLPILFYGPTGTGKSFMAQLMHEYAINNGIIDKDKKLVIVNCAEFTNNPELLTANLFGSKKGAYTGADKDNVGLLKIADGGILFLDEIHCLKPECQEKLFLFMDKGIYHMVGDNETWHESKVRLVFATTENPQEVLLKTLLRRIAIISTIPSLEERHIEERKALIYHIFKSESNRIGIEIRISNAVYKMLLNGKFTGNIGHIKNLIRAGCANAFLKYNEDDKYLGVSIYNMPQYLINESLKDNINVESTFDKKMIDIEQINPKNIKKTNSKIVSFYEDIIKEFNIYLENRSEFTKVVDKYYILLEKFITKILQNIFDIVNKQYKLEVYNNDIIAYAKFLNDYIESNSNIVLWEKYNKDIVKRFNEECKLKYSREYHIALEINKLIDNSLDIALSDMELSLLAINIKSYNKEIDINRVPGIILSHGYSTASSIADAVNKLIGNYVFDAIDMPLGVSTEEIIEKVKVHINRIGNVNELILLVDMGSLEDIYSGIQRDINIDIGIVNNITTRLALDIGFKLVQGVETENILKEACESNYSTYKYIKNRKREKAIIAVCPSGLGTSKKIAELINKSLPKNIEVNIFPCDYGVIIDESKLKGLMDKFEIELIIGTINPNINNIPFISLENIITNQKLEELESILENYLTVEEFAQFKKNIIKTFSLSNILNYLTILSPEKVLDVVEEVVCDLERRLNIKLKSNIKIGLYIHMSCLIERLITKSYITTYFNIEDFKKNNQEFIDIVRESANPIETYFSVEIPVEEMGYIYDYINNNE</sequence>
<dbReference type="Gene3D" id="1.10.1790.10">
    <property type="entry name" value="PRD domain"/>
    <property type="match status" value="2"/>
</dbReference>
<keyword evidence="3" id="KW-0067">ATP-binding</keyword>
<dbReference type="InterPro" id="IPR002078">
    <property type="entry name" value="Sigma_54_int"/>
</dbReference>
<evidence type="ECO:0000256" key="2">
    <source>
        <dbReference type="ARBA" id="ARBA00022741"/>
    </source>
</evidence>
<evidence type="ECO:0000259" key="6">
    <source>
        <dbReference type="PROSITE" id="PS51372"/>
    </source>
</evidence>
<dbReference type="SUPFAM" id="SSF52540">
    <property type="entry name" value="P-loop containing nucleoside triphosphate hydrolases"/>
    <property type="match status" value="1"/>
</dbReference>
<keyword evidence="8" id="KW-1185">Reference proteome</keyword>
<accession>A0ABR7DB02</accession>
<keyword evidence="2" id="KW-0547">Nucleotide-binding</keyword>
<evidence type="ECO:0000313" key="8">
    <source>
        <dbReference type="Proteomes" id="UP000596929"/>
    </source>
</evidence>
<proteinExistence type="predicted"/>
<gene>
    <name evidence="7" type="ORF">H8S20_05390</name>
</gene>
<feature type="domain" description="PTS EIIA type-4" evidence="5">
    <location>
        <begin position="543"/>
        <end position="666"/>
    </location>
</feature>
<feature type="domain" description="PRD" evidence="6">
    <location>
        <begin position="798"/>
        <end position="898"/>
    </location>
</feature>
<evidence type="ECO:0000256" key="1">
    <source>
        <dbReference type="ARBA" id="ARBA00022679"/>
    </source>
</evidence>
<evidence type="ECO:0000256" key="3">
    <source>
        <dbReference type="ARBA" id="ARBA00022840"/>
    </source>
</evidence>